<feature type="compositionally biased region" description="Basic residues" evidence="1">
    <location>
        <begin position="69"/>
        <end position="82"/>
    </location>
</feature>
<dbReference type="Proteomes" id="UP000887577">
    <property type="component" value="Unplaced"/>
</dbReference>
<dbReference type="AlphaFoldDB" id="A0A914YES0"/>
<evidence type="ECO:0000313" key="3">
    <source>
        <dbReference type="WBParaSite" id="PSU_v2.g17250.t1"/>
    </source>
</evidence>
<sequence>MNKVWQWIRDKKTNTIRKWRSTVFGGGGTTFEGGGTRYYSELDVPESRLKPIGGSDNALARSQTEKLYRKQSRTPTIKKKKPRSESTRSNGQLEPLLLRESISEPQKVHLGFFCYC</sequence>
<dbReference type="WBParaSite" id="PSU_v2.g17250.t1">
    <property type="protein sequence ID" value="PSU_v2.g17250.t1"/>
    <property type="gene ID" value="PSU_v2.g17250"/>
</dbReference>
<proteinExistence type="predicted"/>
<feature type="region of interest" description="Disordered" evidence="1">
    <location>
        <begin position="50"/>
        <end position="98"/>
    </location>
</feature>
<reference evidence="3" key="1">
    <citation type="submission" date="2022-11" db="UniProtKB">
        <authorList>
            <consortium name="WormBaseParasite"/>
        </authorList>
    </citation>
    <scope>IDENTIFICATION</scope>
</reference>
<keyword evidence="2" id="KW-1185">Reference proteome</keyword>
<accession>A0A914YES0</accession>
<evidence type="ECO:0000313" key="2">
    <source>
        <dbReference type="Proteomes" id="UP000887577"/>
    </source>
</evidence>
<name>A0A914YES0_9BILA</name>
<organism evidence="2 3">
    <name type="scientific">Panagrolaimus superbus</name>
    <dbReference type="NCBI Taxonomy" id="310955"/>
    <lineage>
        <taxon>Eukaryota</taxon>
        <taxon>Metazoa</taxon>
        <taxon>Ecdysozoa</taxon>
        <taxon>Nematoda</taxon>
        <taxon>Chromadorea</taxon>
        <taxon>Rhabditida</taxon>
        <taxon>Tylenchina</taxon>
        <taxon>Panagrolaimomorpha</taxon>
        <taxon>Panagrolaimoidea</taxon>
        <taxon>Panagrolaimidae</taxon>
        <taxon>Panagrolaimus</taxon>
    </lineage>
</organism>
<protein>
    <submittedName>
        <fullName evidence="3">Uncharacterized protein</fullName>
    </submittedName>
</protein>
<evidence type="ECO:0000256" key="1">
    <source>
        <dbReference type="SAM" id="MobiDB-lite"/>
    </source>
</evidence>